<accession>A0AAE0S568</accession>
<evidence type="ECO:0000313" key="1">
    <source>
        <dbReference type="EMBL" id="KAK3585515.1"/>
    </source>
</evidence>
<dbReference type="EMBL" id="JAEAOA010001386">
    <property type="protein sequence ID" value="KAK3585515.1"/>
    <property type="molecule type" value="Genomic_DNA"/>
</dbReference>
<reference evidence="1" key="2">
    <citation type="journal article" date="2021" name="Genome Biol. Evol.">
        <title>Developing a high-quality reference genome for a parasitic bivalve with doubly uniparental inheritance (Bivalvia: Unionida).</title>
        <authorList>
            <person name="Smith C.H."/>
        </authorList>
    </citation>
    <scope>NUCLEOTIDE SEQUENCE</scope>
    <source>
        <strain evidence="1">CHS0354</strain>
        <tissue evidence="1">Mantle</tissue>
    </source>
</reference>
<dbReference type="Proteomes" id="UP001195483">
    <property type="component" value="Unassembled WGS sequence"/>
</dbReference>
<sequence>MSQTKMTFHNFTPEENVFIYLVKVEFKKNIAILRTLQILGQSNVLKMYCHSLKASKSSTRPQESHFQMDYINNLACHQKTPAGLIEFWHLGSAIFVWEYP</sequence>
<evidence type="ECO:0000313" key="2">
    <source>
        <dbReference type="Proteomes" id="UP001195483"/>
    </source>
</evidence>
<keyword evidence="2" id="KW-1185">Reference proteome</keyword>
<gene>
    <name evidence="1" type="ORF">CHS0354_022924</name>
</gene>
<name>A0AAE0S568_9BIVA</name>
<dbReference type="AlphaFoldDB" id="A0AAE0S568"/>
<organism evidence="1 2">
    <name type="scientific">Potamilus streckersoni</name>
    <dbReference type="NCBI Taxonomy" id="2493646"/>
    <lineage>
        <taxon>Eukaryota</taxon>
        <taxon>Metazoa</taxon>
        <taxon>Spiralia</taxon>
        <taxon>Lophotrochozoa</taxon>
        <taxon>Mollusca</taxon>
        <taxon>Bivalvia</taxon>
        <taxon>Autobranchia</taxon>
        <taxon>Heteroconchia</taxon>
        <taxon>Palaeoheterodonta</taxon>
        <taxon>Unionida</taxon>
        <taxon>Unionoidea</taxon>
        <taxon>Unionidae</taxon>
        <taxon>Ambleminae</taxon>
        <taxon>Lampsilini</taxon>
        <taxon>Potamilus</taxon>
    </lineage>
</organism>
<comment type="caution">
    <text evidence="1">The sequence shown here is derived from an EMBL/GenBank/DDBJ whole genome shotgun (WGS) entry which is preliminary data.</text>
</comment>
<protein>
    <submittedName>
        <fullName evidence="1">Uncharacterized protein</fullName>
    </submittedName>
</protein>
<reference evidence="1" key="1">
    <citation type="journal article" date="2021" name="Genome Biol. Evol.">
        <title>A High-Quality Reference Genome for a Parasitic Bivalve with Doubly Uniparental Inheritance (Bivalvia: Unionida).</title>
        <authorList>
            <person name="Smith C.H."/>
        </authorList>
    </citation>
    <scope>NUCLEOTIDE SEQUENCE</scope>
    <source>
        <strain evidence="1">CHS0354</strain>
    </source>
</reference>
<proteinExistence type="predicted"/>
<reference evidence="1" key="3">
    <citation type="submission" date="2023-05" db="EMBL/GenBank/DDBJ databases">
        <authorList>
            <person name="Smith C.H."/>
        </authorList>
    </citation>
    <scope>NUCLEOTIDE SEQUENCE</scope>
    <source>
        <strain evidence="1">CHS0354</strain>
        <tissue evidence="1">Mantle</tissue>
    </source>
</reference>